<dbReference type="Pfam" id="PF00632">
    <property type="entry name" value="HECT"/>
    <property type="match status" value="1"/>
</dbReference>
<dbReference type="AlphaFoldDB" id="K3X8T2"/>
<name>K3X8T2_GLOUD</name>
<keyword evidence="5" id="KW-1185">Reference proteome</keyword>
<dbReference type="SMART" id="SM00119">
    <property type="entry name" value="HECTc"/>
    <property type="match status" value="1"/>
</dbReference>
<dbReference type="PANTHER" id="PTHR46654:SF1">
    <property type="entry name" value="E3 UBIQUITIN-PROTEIN LIGASE HECTD3"/>
    <property type="match status" value="1"/>
</dbReference>
<evidence type="ECO:0000259" key="3">
    <source>
        <dbReference type="PROSITE" id="PS50237"/>
    </source>
</evidence>
<evidence type="ECO:0000256" key="1">
    <source>
        <dbReference type="ARBA" id="ARBA00022786"/>
    </source>
</evidence>
<feature type="domain" description="HECT" evidence="3">
    <location>
        <begin position="1"/>
        <end position="310"/>
    </location>
</feature>
<reference evidence="4" key="3">
    <citation type="submission" date="2015-02" db="UniProtKB">
        <authorList>
            <consortium name="EnsemblProtists"/>
        </authorList>
    </citation>
    <scope>IDENTIFICATION</scope>
    <source>
        <strain evidence="4">DAOM BR144</strain>
    </source>
</reference>
<dbReference type="STRING" id="431595.K3X8T2"/>
<reference evidence="5" key="2">
    <citation type="submission" date="2010-04" db="EMBL/GenBank/DDBJ databases">
        <authorList>
            <person name="Buell R."/>
            <person name="Hamilton J."/>
            <person name="Hostetler J."/>
        </authorList>
    </citation>
    <scope>NUCLEOTIDE SEQUENCE [LARGE SCALE GENOMIC DNA]</scope>
    <source>
        <strain evidence="5">DAOM:BR144</strain>
    </source>
</reference>
<dbReference type="EMBL" id="GL376597">
    <property type="status" value="NOT_ANNOTATED_CDS"/>
    <property type="molecule type" value="Genomic_DNA"/>
</dbReference>
<dbReference type="VEuPathDB" id="FungiDB:PYU1_G013602"/>
<organism evidence="4 5">
    <name type="scientific">Globisporangium ultimum (strain ATCC 200006 / CBS 805.95 / DAOM BR144)</name>
    <name type="common">Pythium ultimum</name>
    <dbReference type="NCBI Taxonomy" id="431595"/>
    <lineage>
        <taxon>Eukaryota</taxon>
        <taxon>Sar</taxon>
        <taxon>Stramenopiles</taxon>
        <taxon>Oomycota</taxon>
        <taxon>Peronosporomycetes</taxon>
        <taxon>Pythiales</taxon>
        <taxon>Pythiaceae</taxon>
        <taxon>Globisporangium</taxon>
    </lineage>
</organism>
<dbReference type="Proteomes" id="UP000019132">
    <property type="component" value="Unassembled WGS sequence"/>
</dbReference>
<evidence type="ECO:0000256" key="2">
    <source>
        <dbReference type="PROSITE-ProRule" id="PRU00104"/>
    </source>
</evidence>
<dbReference type="HOGENOM" id="CLU_002173_11_1_1"/>
<dbReference type="EnsemblProtists" id="PYU1_T013631">
    <property type="protein sequence ID" value="PYU1_T013631"/>
    <property type="gene ID" value="PYU1_G013602"/>
</dbReference>
<evidence type="ECO:0000313" key="4">
    <source>
        <dbReference type="EnsemblProtists" id="PYU1_T013631"/>
    </source>
</evidence>
<dbReference type="Gene3D" id="3.90.1750.10">
    <property type="entry name" value="Hect, E3 ligase catalytic domains"/>
    <property type="match status" value="1"/>
</dbReference>
<dbReference type="OMA" id="QMSASYS"/>
<feature type="active site" description="Glycyl thioester intermediate" evidence="2">
    <location>
        <position position="273"/>
    </location>
</feature>
<dbReference type="InterPro" id="IPR000569">
    <property type="entry name" value="HECT_dom"/>
</dbReference>
<keyword evidence="1 2" id="KW-0833">Ubl conjugation pathway</keyword>
<dbReference type="InterPro" id="IPR042469">
    <property type="entry name" value="HECTD3"/>
</dbReference>
<dbReference type="eggNOG" id="KOG1426">
    <property type="taxonomic scope" value="Eukaryota"/>
</dbReference>
<proteinExistence type="predicted"/>
<sequence length="318" mass="35722">MDNFYHVNFLGENATDAGGPYRETLAQYCEELHSTQLPLLLPTSNSQHNVGAGREKWILNPGARTATLLQMFEFLGKLMGVVLRSKQYLSLNIASMIWKKLVGEKLHIDDLAAVDSMIVNSMTKMRTIDAYGVTEEMFEDIVLETFTTHSSDNRVVALKPEGQSIAVTFANRCEYADLVEQYRLQEFNLQIAALLRGISKVVPAKLLSCFTGIELELMVCGTPEIDVDLLAKCTESRLPANEKEFPQFFKLQSFSKAQPGRSMDAYLPISHTCFFSVEMPIYSSEQVLREKLLYAIYNCQEIDGDGDSVAANQLGWEE</sequence>
<reference evidence="5" key="1">
    <citation type="journal article" date="2010" name="Genome Biol.">
        <title>Genome sequence of the necrotrophic plant pathogen Pythium ultimum reveals original pathogenicity mechanisms and effector repertoire.</title>
        <authorList>
            <person name="Levesque C.A."/>
            <person name="Brouwer H."/>
            <person name="Cano L."/>
            <person name="Hamilton J.P."/>
            <person name="Holt C."/>
            <person name="Huitema E."/>
            <person name="Raffaele S."/>
            <person name="Robideau G.P."/>
            <person name="Thines M."/>
            <person name="Win J."/>
            <person name="Zerillo M.M."/>
            <person name="Beakes G.W."/>
            <person name="Boore J.L."/>
            <person name="Busam D."/>
            <person name="Dumas B."/>
            <person name="Ferriera S."/>
            <person name="Fuerstenberg S.I."/>
            <person name="Gachon C.M."/>
            <person name="Gaulin E."/>
            <person name="Govers F."/>
            <person name="Grenville-Briggs L."/>
            <person name="Horner N."/>
            <person name="Hostetler J."/>
            <person name="Jiang R.H."/>
            <person name="Johnson J."/>
            <person name="Krajaejun T."/>
            <person name="Lin H."/>
            <person name="Meijer H.J."/>
            <person name="Moore B."/>
            <person name="Morris P."/>
            <person name="Phuntmart V."/>
            <person name="Puiu D."/>
            <person name="Shetty J."/>
            <person name="Stajich J.E."/>
            <person name="Tripathy S."/>
            <person name="Wawra S."/>
            <person name="van West P."/>
            <person name="Whitty B.R."/>
            <person name="Coutinho P.M."/>
            <person name="Henrissat B."/>
            <person name="Martin F."/>
            <person name="Thomas P.D."/>
            <person name="Tyler B.M."/>
            <person name="De Vries R.P."/>
            <person name="Kamoun S."/>
            <person name="Yandell M."/>
            <person name="Tisserat N."/>
            <person name="Buell C.R."/>
        </authorList>
    </citation>
    <scope>NUCLEOTIDE SEQUENCE</scope>
    <source>
        <strain evidence="5">DAOM:BR144</strain>
    </source>
</reference>
<dbReference type="Gene3D" id="3.30.2410.10">
    <property type="entry name" value="Hect, E3 ligase catalytic domain"/>
    <property type="match status" value="1"/>
</dbReference>
<dbReference type="InParanoid" id="K3X8T2"/>
<dbReference type="InterPro" id="IPR035983">
    <property type="entry name" value="Hect_E3_ubiquitin_ligase"/>
</dbReference>
<evidence type="ECO:0000313" key="5">
    <source>
        <dbReference type="Proteomes" id="UP000019132"/>
    </source>
</evidence>
<dbReference type="Gene3D" id="3.30.2160.10">
    <property type="entry name" value="Hect, E3 ligase catalytic domain"/>
    <property type="match status" value="1"/>
</dbReference>
<dbReference type="PANTHER" id="PTHR46654">
    <property type="entry name" value="E3 UBIQUITIN-PROTEIN LIGASE HECTD3"/>
    <property type="match status" value="1"/>
</dbReference>
<accession>K3X8T2</accession>
<dbReference type="SUPFAM" id="SSF56204">
    <property type="entry name" value="Hect, E3 ligase catalytic domain"/>
    <property type="match status" value="1"/>
</dbReference>
<protein>
    <recommendedName>
        <fullName evidence="3">HECT domain-containing protein</fullName>
    </recommendedName>
</protein>
<dbReference type="GO" id="GO:0004842">
    <property type="term" value="F:ubiquitin-protein transferase activity"/>
    <property type="evidence" value="ECO:0007669"/>
    <property type="project" value="InterPro"/>
</dbReference>
<dbReference type="PROSITE" id="PS50237">
    <property type="entry name" value="HECT"/>
    <property type="match status" value="1"/>
</dbReference>